<proteinExistence type="predicted"/>
<feature type="compositionally biased region" description="Basic and acidic residues" evidence="1">
    <location>
        <begin position="88"/>
        <end position="103"/>
    </location>
</feature>
<keyword evidence="3" id="KW-1185">Reference proteome</keyword>
<sequence>MRDPPGRPAHHQHARGRVTRVVHHHAVDALRAPARLRLLNRRCQSRQRRGLAAGCAHRPGGHGFGGDGHAPLARAVESGQRAPRHVLKAQDHQAAVDDHEMKGQRQHRQRVVRVQPTAPPLAGAEGEEVGEQLLVHHHAADHGHHTQQRGEAHDPAAPLVGHVVQLVVEAVEELAARRGASGARRGRGAVVGLLPRAGRAAPVGGRREAARIRQFDAPARGAGRGAGQVRGDAIAQRGHVHLAGLRRRLGLHPGRELFAVEGQAARPEHGVEHPGGQQARPGVQPGHARAHAAARARPGREHPHRHGRGHDEAGQHARHHAVDGAPGEGQARHAGQRSQAVAAQRGQGHADGPGAPHLTEHVHGPRSGPALRSGSWRPGAACARGCGSRTWCRSRPASACRTGCRR</sequence>
<organism evidence="2 3">
    <name type="scientific">Hydrogenophaga intermedia</name>
    <dbReference type="NCBI Taxonomy" id="65786"/>
    <lineage>
        <taxon>Bacteria</taxon>
        <taxon>Pseudomonadati</taxon>
        <taxon>Pseudomonadota</taxon>
        <taxon>Betaproteobacteria</taxon>
        <taxon>Burkholderiales</taxon>
        <taxon>Comamonadaceae</taxon>
        <taxon>Hydrogenophaga</taxon>
    </lineage>
</organism>
<evidence type="ECO:0000313" key="3">
    <source>
        <dbReference type="Proteomes" id="UP000028878"/>
    </source>
</evidence>
<name>A0A1L1PRA6_HYDIT</name>
<protein>
    <submittedName>
        <fullName evidence="2">Uncharacterized protein</fullName>
    </submittedName>
</protein>
<dbReference type="AlphaFoldDB" id="A0A1L1PRA6"/>
<feature type="region of interest" description="Disordered" evidence="1">
    <location>
        <begin position="77"/>
        <end position="123"/>
    </location>
</feature>
<evidence type="ECO:0000313" key="2">
    <source>
        <dbReference type="EMBL" id="CDN90283.1"/>
    </source>
</evidence>
<dbReference type="Proteomes" id="UP000028878">
    <property type="component" value="Unassembled WGS sequence"/>
</dbReference>
<reference evidence="3" key="1">
    <citation type="submission" date="2014-02" db="EMBL/GenBank/DDBJ databases">
        <authorList>
            <person name="Gan H."/>
        </authorList>
    </citation>
    <scope>NUCLEOTIDE SEQUENCE [LARGE SCALE GENOMIC DNA]</scope>
    <source>
        <strain evidence="3">S1</strain>
    </source>
</reference>
<evidence type="ECO:0000256" key="1">
    <source>
        <dbReference type="SAM" id="MobiDB-lite"/>
    </source>
</evidence>
<gene>
    <name evidence="2" type="ORF">BN948_04725</name>
</gene>
<dbReference type="EMBL" id="CCAE010000074">
    <property type="protein sequence ID" value="CDN90283.1"/>
    <property type="molecule type" value="Genomic_DNA"/>
</dbReference>
<accession>A0A1L1PRA6</accession>
<reference evidence="3" key="2">
    <citation type="submission" date="2014-11" db="EMBL/GenBank/DDBJ databases">
        <title>Draft genome sequence of Hydrogenophaga intermedia S1.</title>
        <authorList>
            <person name="Gan H.M."/>
            <person name="Chew T.H."/>
            <person name="Stolz A."/>
        </authorList>
    </citation>
    <scope>NUCLEOTIDE SEQUENCE [LARGE SCALE GENOMIC DNA]</scope>
    <source>
        <strain evidence="3">S1</strain>
    </source>
</reference>
<feature type="region of interest" description="Disordered" evidence="1">
    <location>
        <begin position="265"/>
        <end position="379"/>
    </location>
</feature>